<comment type="caution">
    <text evidence="2">The sequence shown here is derived from an EMBL/GenBank/DDBJ whole genome shotgun (WGS) entry which is preliminary data.</text>
</comment>
<dbReference type="Proteomes" id="UP000823388">
    <property type="component" value="Chromosome 3N"/>
</dbReference>
<evidence type="ECO:0000313" key="2">
    <source>
        <dbReference type="EMBL" id="KAG2620514.1"/>
    </source>
</evidence>
<feature type="region of interest" description="Disordered" evidence="1">
    <location>
        <begin position="78"/>
        <end position="107"/>
    </location>
</feature>
<organism evidence="2 3">
    <name type="scientific">Panicum virgatum</name>
    <name type="common">Blackwell switchgrass</name>
    <dbReference type="NCBI Taxonomy" id="38727"/>
    <lineage>
        <taxon>Eukaryota</taxon>
        <taxon>Viridiplantae</taxon>
        <taxon>Streptophyta</taxon>
        <taxon>Embryophyta</taxon>
        <taxon>Tracheophyta</taxon>
        <taxon>Spermatophyta</taxon>
        <taxon>Magnoliopsida</taxon>
        <taxon>Liliopsida</taxon>
        <taxon>Poales</taxon>
        <taxon>Poaceae</taxon>
        <taxon>PACMAD clade</taxon>
        <taxon>Panicoideae</taxon>
        <taxon>Panicodae</taxon>
        <taxon>Paniceae</taxon>
        <taxon>Panicinae</taxon>
        <taxon>Panicum</taxon>
        <taxon>Panicum sect. Hiantes</taxon>
    </lineage>
</organism>
<accession>A0A8T0UI99</accession>
<dbReference type="EMBL" id="CM029042">
    <property type="protein sequence ID" value="KAG2620513.1"/>
    <property type="molecule type" value="Genomic_DNA"/>
</dbReference>
<feature type="compositionally biased region" description="Polar residues" evidence="1">
    <location>
        <begin position="44"/>
        <end position="66"/>
    </location>
</feature>
<reference evidence="2 3" key="1">
    <citation type="submission" date="2020-05" db="EMBL/GenBank/DDBJ databases">
        <title>WGS assembly of Panicum virgatum.</title>
        <authorList>
            <person name="Lovell J.T."/>
            <person name="Jenkins J."/>
            <person name="Shu S."/>
            <person name="Juenger T.E."/>
            <person name="Schmutz J."/>
        </authorList>
    </citation>
    <scope>NUCLEOTIDE SEQUENCE</scope>
    <source>
        <strain evidence="2">AP13</strain>
        <strain evidence="3">cv. AP13</strain>
    </source>
</reference>
<feature type="compositionally biased region" description="Basic and acidic residues" evidence="1">
    <location>
        <begin position="33"/>
        <end position="43"/>
    </location>
</feature>
<evidence type="ECO:0000313" key="3">
    <source>
        <dbReference type="Proteomes" id="UP000823388"/>
    </source>
</evidence>
<gene>
    <name evidence="2" type="ORF">PVAP13_3NG174555</name>
</gene>
<keyword evidence="3" id="KW-1185">Reference proteome</keyword>
<feature type="region of interest" description="Disordered" evidence="1">
    <location>
        <begin position="33"/>
        <end position="66"/>
    </location>
</feature>
<dbReference type="EMBL" id="CM029042">
    <property type="protein sequence ID" value="KAG2620514.1"/>
    <property type="molecule type" value="Genomic_DNA"/>
</dbReference>
<dbReference type="AlphaFoldDB" id="A0A8T0UI99"/>
<evidence type="ECO:0000256" key="1">
    <source>
        <dbReference type="SAM" id="MobiDB-lite"/>
    </source>
</evidence>
<protein>
    <submittedName>
        <fullName evidence="2">Uncharacterized protein</fullName>
    </submittedName>
</protein>
<sequence>MGIVLESIQKRGRRPLPLVAVGHGLATLQEARLREGPRHDARQHSTAPTATRWQRSPTCRGRYSTTTATPWCTREHRRLRTASCSTSPRPRPSPDDLATATSWAAGG</sequence>
<proteinExistence type="predicted"/>
<name>A0A8T0UI99_PANVG</name>